<dbReference type="AlphaFoldDB" id="F0F5U4"/>
<reference evidence="1 2" key="1">
    <citation type="submission" date="2011-01" db="EMBL/GenBank/DDBJ databases">
        <authorList>
            <person name="Muzny D."/>
            <person name="Qin X."/>
            <person name="Deng J."/>
            <person name="Jiang H."/>
            <person name="Liu Y."/>
            <person name="Qu J."/>
            <person name="Song X.-Z."/>
            <person name="Zhang L."/>
            <person name="Thornton R."/>
            <person name="Coyle M."/>
            <person name="Francisco L."/>
            <person name="Jackson L."/>
            <person name="Javaid M."/>
            <person name="Korchina V."/>
            <person name="Kovar C."/>
            <person name="Mata R."/>
            <person name="Mathew T."/>
            <person name="Ngo R."/>
            <person name="Nguyen L."/>
            <person name="Nguyen N."/>
            <person name="Okwuonu G."/>
            <person name="Ongeri F."/>
            <person name="Pham C."/>
            <person name="Simmons D."/>
            <person name="Wilczek-Boney K."/>
            <person name="Hale W."/>
            <person name="Jakkamsetti A."/>
            <person name="Pham P."/>
            <person name="Ruth R."/>
            <person name="San Lucas F."/>
            <person name="Warren J."/>
            <person name="Zhang J."/>
            <person name="Zhao Z."/>
            <person name="Zhou C."/>
            <person name="Zhu D."/>
            <person name="Lee S."/>
            <person name="Bess C."/>
            <person name="Blankenburg K."/>
            <person name="Forbes L."/>
            <person name="Fu Q."/>
            <person name="Gubbala S."/>
            <person name="Hirani K."/>
            <person name="Jayaseelan J.C."/>
            <person name="Lara F."/>
            <person name="Munidasa M."/>
            <person name="Palculict T."/>
            <person name="Patil S."/>
            <person name="Pu L.-L."/>
            <person name="Saada N."/>
            <person name="Tang L."/>
            <person name="Weissenberger G."/>
            <person name="Zhu Y."/>
            <person name="Hemphill L."/>
            <person name="Shang Y."/>
            <person name="Youmans B."/>
            <person name="Ayvaz T."/>
            <person name="Ross M."/>
            <person name="Santibanez J."/>
            <person name="Aqrawi P."/>
            <person name="Gross S."/>
            <person name="Joshi V."/>
            <person name="Fowler G."/>
            <person name="Nazareth L."/>
            <person name="Reid J."/>
            <person name="Worley K."/>
            <person name="Petrosino J."/>
            <person name="Highlander S."/>
            <person name="Gibbs R."/>
        </authorList>
    </citation>
    <scope>NUCLEOTIDE SEQUENCE [LARGE SCALE GENOMIC DNA]</scope>
    <source>
        <strain evidence="1 2">DSM 16608</strain>
    </source>
</reference>
<organism evidence="1 2">
    <name type="scientific">Prevotella multiformis DSM 16608</name>
    <dbReference type="NCBI Taxonomy" id="888743"/>
    <lineage>
        <taxon>Bacteria</taxon>
        <taxon>Pseudomonadati</taxon>
        <taxon>Bacteroidota</taxon>
        <taxon>Bacteroidia</taxon>
        <taxon>Bacteroidales</taxon>
        <taxon>Prevotellaceae</taxon>
        <taxon>Prevotella</taxon>
    </lineage>
</organism>
<dbReference type="Proteomes" id="UP000005697">
    <property type="component" value="Unassembled WGS sequence"/>
</dbReference>
<protein>
    <submittedName>
        <fullName evidence="1">Uncharacterized protein</fullName>
    </submittedName>
</protein>
<dbReference type="EMBL" id="AEWX01000014">
    <property type="protein sequence ID" value="EGC20481.1"/>
    <property type="molecule type" value="Genomic_DNA"/>
</dbReference>
<evidence type="ECO:0000313" key="1">
    <source>
        <dbReference type="EMBL" id="EGC20481.1"/>
    </source>
</evidence>
<gene>
    <name evidence="1" type="ORF">HMPREF9141_0960</name>
</gene>
<sequence length="40" mass="4751">MSMNSRIRTVKNAPMYVSYSVEKFGTTEKLHEHLYIFLVE</sequence>
<evidence type="ECO:0000313" key="2">
    <source>
        <dbReference type="Proteomes" id="UP000005697"/>
    </source>
</evidence>
<accession>F0F5U4</accession>
<proteinExistence type="predicted"/>
<name>F0F5U4_9BACT</name>
<dbReference type="HOGENOM" id="CLU_3294359_0_0_10"/>
<keyword evidence="2" id="KW-1185">Reference proteome</keyword>
<comment type="caution">
    <text evidence="1">The sequence shown here is derived from an EMBL/GenBank/DDBJ whole genome shotgun (WGS) entry which is preliminary data.</text>
</comment>